<accession>A0A1I7SCJ4</accession>
<protein>
    <submittedName>
        <fullName evidence="2">DUF4158 domain-containing protein</fullName>
    </submittedName>
</protein>
<name>A0A1I7SCJ4_BURXY</name>
<organism evidence="1 2">
    <name type="scientific">Bursaphelenchus xylophilus</name>
    <name type="common">Pinewood nematode worm</name>
    <name type="synonym">Aphelenchoides xylophilus</name>
    <dbReference type="NCBI Taxonomy" id="6326"/>
    <lineage>
        <taxon>Eukaryota</taxon>
        <taxon>Metazoa</taxon>
        <taxon>Ecdysozoa</taxon>
        <taxon>Nematoda</taxon>
        <taxon>Chromadorea</taxon>
        <taxon>Rhabditida</taxon>
        <taxon>Tylenchina</taxon>
        <taxon>Tylenchomorpha</taxon>
        <taxon>Aphelenchoidea</taxon>
        <taxon>Aphelenchoididae</taxon>
        <taxon>Bursaphelenchus</taxon>
    </lineage>
</organism>
<sequence length="80" mass="9025">MGRRFSSTTPDRALLKRSRSVDLTDEEAGALLGREPRMSVDFAAARWRQQQKNGVARKAANRQRWRLLGQLLVVGCCVVL</sequence>
<dbReference type="Proteomes" id="UP000095284">
    <property type="component" value="Unplaced"/>
</dbReference>
<reference evidence="2" key="1">
    <citation type="submission" date="2016-11" db="UniProtKB">
        <authorList>
            <consortium name="WormBaseParasite"/>
        </authorList>
    </citation>
    <scope>IDENTIFICATION</scope>
</reference>
<evidence type="ECO:0000313" key="1">
    <source>
        <dbReference type="Proteomes" id="UP000095284"/>
    </source>
</evidence>
<dbReference type="AlphaFoldDB" id="A0A1I7SCJ4"/>
<dbReference type="WBParaSite" id="BXY_1074600.1">
    <property type="protein sequence ID" value="BXY_1074600.1"/>
    <property type="gene ID" value="BXY_1074600"/>
</dbReference>
<proteinExistence type="predicted"/>
<evidence type="ECO:0000313" key="2">
    <source>
        <dbReference type="WBParaSite" id="BXY_1074600.1"/>
    </source>
</evidence>